<sequence length="203" mass="21688">MSERYNDLTKIPADPPAKLLAAANLHLQTPLEAPASAPAAVVLAELEAKQAWVDLLMTLAALLPPRERVWWACIAARDVIAFRGQKETRPLVAAEAWVFKPTEENREAARASLDGAYVDDDSVHCATAVLYADGTLGPGDLAQHPAPAGACELSAFAMNMVALGELSDKFETYVQVLIDRALDIARGGNGRIAAPAMEEEQTA</sequence>
<reference evidence="1 2" key="1">
    <citation type="submission" date="2019-05" db="EMBL/GenBank/DDBJ databases">
        <title>Marivita sp. nov. isolated from sea sediment.</title>
        <authorList>
            <person name="Kim W."/>
        </authorList>
    </citation>
    <scope>NUCLEOTIDE SEQUENCE [LARGE SCALE GENOMIC DNA]</scope>
    <source>
        <strain evidence="1 2">CAU 1492</strain>
    </source>
</reference>
<dbReference type="EMBL" id="VCPC01000003">
    <property type="protein sequence ID" value="TMV11361.1"/>
    <property type="molecule type" value="Genomic_DNA"/>
</dbReference>
<organism evidence="1 2">
    <name type="scientific">Arenibacterium halophilum</name>
    <dbReference type="NCBI Taxonomy" id="2583821"/>
    <lineage>
        <taxon>Bacteria</taxon>
        <taxon>Pseudomonadati</taxon>
        <taxon>Pseudomonadota</taxon>
        <taxon>Alphaproteobacteria</taxon>
        <taxon>Rhodobacterales</taxon>
        <taxon>Paracoccaceae</taxon>
        <taxon>Arenibacterium</taxon>
    </lineage>
</organism>
<dbReference type="InterPro" id="IPR053855">
    <property type="entry name" value="DUF6931"/>
</dbReference>
<accession>A0ABY2X6F6</accession>
<proteinExistence type="predicted"/>
<evidence type="ECO:0000313" key="1">
    <source>
        <dbReference type="EMBL" id="TMV11361.1"/>
    </source>
</evidence>
<comment type="caution">
    <text evidence="1">The sequence shown here is derived from an EMBL/GenBank/DDBJ whole genome shotgun (WGS) entry which is preliminary data.</text>
</comment>
<evidence type="ECO:0000313" key="2">
    <source>
        <dbReference type="Proteomes" id="UP001191082"/>
    </source>
</evidence>
<dbReference type="Pfam" id="PF22011">
    <property type="entry name" value="DUF6931"/>
    <property type="match status" value="1"/>
</dbReference>
<gene>
    <name evidence="1" type="ORF">FGK64_13805</name>
</gene>
<protein>
    <submittedName>
        <fullName evidence="1">Uncharacterized protein</fullName>
    </submittedName>
</protein>
<name>A0ABY2X6F6_9RHOB</name>
<keyword evidence="2" id="KW-1185">Reference proteome</keyword>
<dbReference type="RefSeq" id="WP_138864428.1">
    <property type="nucleotide sequence ID" value="NZ_VCPC01000003.1"/>
</dbReference>
<dbReference type="Proteomes" id="UP001191082">
    <property type="component" value="Unassembled WGS sequence"/>
</dbReference>